<dbReference type="Gene3D" id="3.30.365.10">
    <property type="entry name" value="Aldehyde oxidase/xanthine dehydrogenase, molybdopterin binding domain"/>
    <property type="match status" value="4"/>
</dbReference>
<dbReference type="InterPro" id="IPR008274">
    <property type="entry name" value="AldOxase/xan_DH_MoCoBD1"/>
</dbReference>
<dbReference type="InterPro" id="IPR016208">
    <property type="entry name" value="Ald_Oxase/xanthine_DH-like"/>
</dbReference>
<dbReference type="SMART" id="SM01008">
    <property type="entry name" value="Ald_Xan_dh_C"/>
    <property type="match status" value="1"/>
</dbReference>
<feature type="non-terminal residue" evidence="4">
    <location>
        <position position="556"/>
    </location>
</feature>
<keyword evidence="1" id="KW-0500">Molybdenum</keyword>
<reference evidence="4" key="1">
    <citation type="submission" date="2018-05" db="EMBL/GenBank/DDBJ databases">
        <authorList>
            <person name="Lanie J.A."/>
            <person name="Ng W.-L."/>
            <person name="Kazmierczak K.M."/>
            <person name="Andrzejewski T.M."/>
            <person name="Davidsen T.M."/>
            <person name="Wayne K.J."/>
            <person name="Tettelin H."/>
            <person name="Glass J.I."/>
            <person name="Rusch D."/>
            <person name="Podicherti R."/>
            <person name="Tsui H.-C.T."/>
            <person name="Winkler M.E."/>
        </authorList>
    </citation>
    <scope>NUCLEOTIDE SEQUENCE</scope>
</reference>
<evidence type="ECO:0000256" key="1">
    <source>
        <dbReference type="ARBA" id="ARBA00022505"/>
    </source>
</evidence>
<dbReference type="GO" id="GO:0005506">
    <property type="term" value="F:iron ion binding"/>
    <property type="evidence" value="ECO:0007669"/>
    <property type="project" value="InterPro"/>
</dbReference>
<dbReference type="InterPro" id="IPR037165">
    <property type="entry name" value="AldOxase/xan_DH_Mopterin-bd_sf"/>
</dbReference>
<dbReference type="Gene3D" id="3.90.1170.50">
    <property type="entry name" value="Aldehyde oxidase/xanthine dehydrogenase, a/b hammerhead"/>
    <property type="match status" value="1"/>
</dbReference>
<proteinExistence type="predicted"/>
<evidence type="ECO:0000313" key="4">
    <source>
        <dbReference type="EMBL" id="SVA87022.1"/>
    </source>
</evidence>
<dbReference type="EMBL" id="UINC01020813">
    <property type="protein sequence ID" value="SVA87022.1"/>
    <property type="molecule type" value="Genomic_DNA"/>
</dbReference>
<evidence type="ECO:0000256" key="2">
    <source>
        <dbReference type="ARBA" id="ARBA00023002"/>
    </source>
</evidence>
<dbReference type="Pfam" id="PF01315">
    <property type="entry name" value="Ald_Xan_dh_C"/>
    <property type="match status" value="1"/>
</dbReference>
<keyword evidence="2" id="KW-0560">Oxidoreductase</keyword>
<feature type="domain" description="Aldehyde oxidase/xanthine dehydrogenase a/b hammerhead" evidence="3">
    <location>
        <begin position="11"/>
        <end position="129"/>
    </location>
</feature>
<dbReference type="InterPro" id="IPR046867">
    <property type="entry name" value="AldOxase/xan_DH_MoCoBD2"/>
</dbReference>
<dbReference type="SUPFAM" id="SSF56003">
    <property type="entry name" value="Molybdenum cofactor-binding domain"/>
    <property type="match status" value="1"/>
</dbReference>
<dbReference type="InterPro" id="IPR036856">
    <property type="entry name" value="Ald_Oxase/Xan_DH_a/b_sf"/>
</dbReference>
<dbReference type="AlphaFoldDB" id="A0A381ZDU7"/>
<dbReference type="SUPFAM" id="SSF54665">
    <property type="entry name" value="CO dehydrogenase molybdoprotein N-domain-like"/>
    <property type="match status" value="1"/>
</dbReference>
<organism evidence="4">
    <name type="scientific">marine metagenome</name>
    <dbReference type="NCBI Taxonomy" id="408172"/>
    <lineage>
        <taxon>unclassified sequences</taxon>
        <taxon>metagenomes</taxon>
        <taxon>ecological metagenomes</taxon>
    </lineage>
</organism>
<gene>
    <name evidence="4" type="ORF">METZ01_LOCUS139876</name>
</gene>
<sequence length="556" mass="60285">MPRSDLIDKVTGKARYTEDIVVPDMLEGRILHSTRPHANLKSIDTSVAEQVPGVVAVITHKDLPPDRFSRSTMAEALPDWAFAFERQDQFILSEKARYIGDCIAAVAAETIEAAEQALALITVEYEDLPAVFDPLAALERDAPQIHPDVDGNVALDANYAYNKGDVEAAFRAAEATVEFSGSTSRQKHFHLETDAAIAWWSTDGRLHIISPSQGPHLARRHFAKRVFPDLSEGQIQWESPTIGGGFGARLALGVEPVAAALAKVVDRPVRVTMTREEDFRGYSSRTDQHQTIRMAVDKDGTLTAIQHHVIGDSGAYMSHSGTTCLSNVKTQLGLFRCENVEGHVTVAYTNTPTTAGFRGYGNPEGAFVSQQAIDMCAEKVGISPIDIRLKNIRTEGEPSLLESVPLEHTRLRECIMSGAERFGWNDKWAGWGVKKMGRRRRGVGMAVVGHASGAGGHLLEHSSAIFKVMEDGSANLIVSPSEMGQGILGVLAQIGAEASGLEYDKIRTVTGDTDVTMFDIGSHASRSTLVIGNAVADAGQQIKTQIRKLAVDHFAL</sequence>
<accession>A0A381ZDU7</accession>
<dbReference type="PANTHER" id="PTHR11908">
    <property type="entry name" value="XANTHINE DEHYDROGENASE"/>
    <property type="match status" value="1"/>
</dbReference>
<protein>
    <recommendedName>
        <fullName evidence="3">Aldehyde oxidase/xanthine dehydrogenase a/b hammerhead domain-containing protein</fullName>
    </recommendedName>
</protein>
<evidence type="ECO:0000259" key="3">
    <source>
        <dbReference type="SMART" id="SM01008"/>
    </source>
</evidence>
<dbReference type="InterPro" id="IPR000674">
    <property type="entry name" value="Ald_Oxase/Xan_DH_a/b"/>
</dbReference>
<dbReference type="Pfam" id="PF20256">
    <property type="entry name" value="MoCoBD_2"/>
    <property type="match status" value="1"/>
</dbReference>
<dbReference type="PANTHER" id="PTHR11908:SF132">
    <property type="entry name" value="ALDEHYDE OXIDASE 1-RELATED"/>
    <property type="match status" value="1"/>
</dbReference>
<dbReference type="Pfam" id="PF02738">
    <property type="entry name" value="MoCoBD_1"/>
    <property type="match status" value="1"/>
</dbReference>
<dbReference type="GO" id="GO:0016491">
    <property type="term" value="F:oxidoreductase activity"/>
    <property type="evidence" value="ECO:0007669"/>
    <property type="project" value="UniProtKB-KW"/>
</dbReference>
<name>A0A381ZDU7_9ZZZZ</name>